<feature type="region of interest" description="Disordered" evidence="2">
    <location>
        <begin position="1"/>
        <end position="40"/>
    </location>
</feature>
<dbReference type="GO" id="GO:0006270">
    <property type="term" value="P:DNA replication initiation"/>
    <property type="evidence" value="ECO:0007669"/>
    <property type="project" value="TreeGrafter"/>
</dbReference>
<feature type="domain" description="BRCT" evidence="3">
    <location>
        <begin position="39"/>
        <end position="126"/>
    </location>
</feature>
<dbReference type="InterPro" id="IPR059215">
    <property type="entry name" value="BRCT2_TopBP1-like"/>
</dbReference>
<dbReference type="SUPFAM" id="SSF52113">
    <property type="entry name" value="BRCT domain"/>
    <property type="match status" value="1"/>
</dbReference>
<name>A0A9W7W1E5_9PEZI</name>
<accession>A0A9W7W1E5</accession>
<dbReference type="PROSITE" id="PS50172">
    <property type="entry name" value="BRCT"/>
    <property type="match status" value="1"/>
</dbReference>
<dbReference type="PANTHER" id="PTHR13561:SF20">
    <property type="entry name" value="DNA TOPOISOMERASE 2-BINDING PROTEIN 1"/>
    <property type="match status" value="1"/>
</dbReference>
<keyword evidence="5" id="KW-1185">Reference proteome</keyword>
<feature type="region of interest" description="Disordered" evidence="2">
    <location>
        <begin position="151"/>
        <end position="181"/>
    </location>
</feature>
<keyword evidence="1" id="KW-0677">Repeat</keyword>
<evidence type="ECO:0000256" key="1">
    <source>
        <dbReference type="ARBA" id="ARBA00022737"/>
    </source>
</evidence>
<protein>
    <submittedName>
        <fullName evidence="4">Twin BRCT domain</fullName>
    </submittedName>
</protein>
<dbReference type="GO" id="GO:0007095">
    <property type="term" value="P:mitotic G2 DNA damage checkpoint signaling"/>
    <property type="evidence" value="ECO:0007669"/>
    <property type="project" value="TreeGrafter"/>
</dbReference>
<evidence type="ECO:0000256" key="2">
    <source>
        <dbReference type="SAM" id="MobiDB-lite"/>
    </source>
</evidence>
<dbReference type="CDD" id="cd17731">
    <property type="entry name" value="BRCT_TopBP1_rpt2_like"/>
    <property type="match status" value="1"/>
</dbReference>
<dbReference type="OrthoDB" id="2143040at2759"/>
<reference evidence="4 5" key="2">
    <citation type="journal article" date="2021" name="Curr. Genet.">
        <title>Genetic response to nitrogen starvation in the aggressive Eucalyptus foliar pathogen Teratosphaeria destructans.</title>
        <authorList>
            <person name="Havenga M."/>
            <person name="Wingfield B.D."/>
            <person name="Wingfield M.J."/>
            <person name="Dreyer L.L."/>
            <person name="Roets F."/>
            <person name="Aylward J."/>
        </authorList>
    </citation>
    <scope>NUCLEOTIDE SEQUENCE [LARGE SCALE GENOMIC DNA]</scope>
    <source>
        <strain evidence="4">CMW44962</strain>
    </source>
</reference>
<dbReference type="AlphaFoldDB" id="A0A9W7W1E5"/>
<organism evidence="4 5">
    <name type="scientific">Teratosphaeria destructans</name>
    <dbReference type="NCBI Taxonomy" id="418781"/>
    <lineage>
        <taxon>Eukaryota</taxon>
        <taxon>Fungi</taxon>
        <taxon>Dikarya</taxon>
        <taxon>Ascomycota</taxon>
        <taxon>Pezizomycotina</taxon>
        <taxon>Dothideomycetes</taxon>
        <taxon>Dothideomycetidae</taxon>
        <taxon>Mycosphaerellales</taxon>
        <taxon>Teratosphaeriaceae</taxon>
        <taxon>Teratosphaeria</taxon>
    </lineage>
</organism>
<feature type="compositionally biased region" description="Basic residues" evidence="2">
    <location>
        <begin position="7"/>
        <end position="16"/>
    </location>
</feature>
<dbReference type="InterPro" id="IPR001357">
    <property type="entry name" value="BRCT_dom"/>
</dbReference>
<dbReference type="EMBL" id="RIBY02001964">
    <property type="protein sequence ID" value="KAH9826717.1"/>
    <property type="molecule type" value="Genomic_DNA"/>
</dbReference>
<feature type="compositionally biased region" description="Basic residues" evidence="2">
    <location>
        <begin position="170"/>
        <end position="181"/>
    </location>
</feature>
<dbReference type="Proteomes" id="UP001138500">
    <property type="component" value="Unassembled WGS sequence"/>
</dbReference>
<dbReference type="GO" id="GO:0033314">
    <property type="term" value="P:mitotic DNA replication checkpoint signaling"/>
    <property type="evidence" value="ECO:0007669"/>
    <property type="project" value="TreeGrafter"/>
</dbReference>
<evidence type="ECO:0000313" key="5">
    <source>
        <dbReference type="Proteomes" id="UP001138500"/>
    </source>
</evidence>
<gene>
    <name evidence="4" type="ORF">Tdes44962_MAKER09991</name>
</gene>
<reference evidence="4 5" key="1">
    <citation type="journal article" date="2018" name="IMA Fungus">
        <title>IMA Genome-F 10: Nine draft genome sequences of Claviceps purpurea s.lat., including C. arundinis, C. humidiphila, and C. cf. spartinae, pseudomolecules for the pitch canker pathogen Fusarium circinatum, draft genome of Davidsoniella eucalypti, Grosmannia galeiformis, Quambalaria eucalypti, and Teratosphaeria destructans.</title>
        <authorList>
            <person name="Wingfield B.D."/>
            <person name="Liu M."/>
            <person name="Nguyen H.D."/>
            <person name="Lane F.A."/>
            <person name="Morgan S.W."/>
            <person name="De Vos L."/>
            <person name="Wilken P.M."/>
            <person name="Duong T.A."/>
            <person name="Aylward J."/>
            <person name="Coetzee M.P."/>
            <person name="Dadej K."/>
            <person name="De Beer Z.W."/>
            <person name="Findlay W."/>
            <person name="Havenga M."/>
            <person name="Kolarik M."/>
            <person name="Menzies J.G."/>
            <person name="Naidoo K."/>
            <person name="Pochopski O."/>
            <person name="Shoukouhi P."/>
            <person name="Santana Q.C."/>
            <person name="Seifert K.A."/>
            <person name="Soal N."/>
            <person name="Steenkamp E.T."/>
            <person name="Tatham C.T."/>
            <person name="van der Nest M.A."/>
            <person name="Wingfield M.J."/>
        </authorList>
    </citation>
    <scope>NUCLEOTIDE SEQUENCE [LARGE SCALE GENOMIC DNA]</scope>
    <source>
        <strain evidence="4">CMW44962</strain>
    </source>
</reference>
<comment type="caution">
    <text evidence="4">The sequence shown here is derived from an EMBL/GenBank/DDBJ whole genome shotgun (WGS) entry which is preliminary data.</text>
</comment>
<dbReference type="InterPro" id="IPR036420">
    <property type="entry name" value="BRCT_dom_sf"/>
</dbReference>
<dbReference type="Gene3D" id="3.40.50.10190">
    <property type="entry name" value="BRCT domain"/>
    <property type="match status" value="1"/>
</dbReference>
<dbReference type="Pfam" id="PF12738">
    <property type="entry name" value="PTCB-BRCT"/>
    <property type="match status" value="1"/>
</dbReference>
<evidence type="ECO:0000259" key="3">
    <source>
        <dbReference type="PROSITE" id="PS50172"/>
    </source>
</evidence>
<evidence type="ECO:0000313" key="4">
    <source>
        <dbReference type="EMBL" id="KAH9826717.1"/>
    </source>
</evidence>
<dbReference type="PANTHER" id="PTHR13561">
    <property type="entry name" value="DNA REPLICATION REGULATOR DPB11-RELATED"/>
    <property type="match status" value="1"/>
</dbReference>
<proteinExistence type="predicted"/>
<sequence length="194" mass="21326">MGSSGHTSRHRKRKRASSTTASDASRDTTNARRPPPPALHQDVFHGLRICLTGHRDKRAHMAACVKRFGGQWSPGLRRDVDVLIAEHAGGDKYAWARKWGVAVVERRWYMDSMARGCAVGVERYRLAAPSVGAAEGEESGTASARARVLERGDAAPPAAKRPRVCDPQQGRRRMRRPAPARTRRGCPACAAWRA</sequence>